<gene>
    <name evidence="10" type="ORF">J2W31_004577</name>
</gene>
<accession>A0AAW8D631</accession>
<dbReference type="PANTHER" id="PTHR43357">
    <property type="entry name" value="INNER MEMBRANE ABC TRANSPORTER PERMEASE PROTEIN YDCV"/>
    <property type="match status" value="1"/>
</dbReference>
<dbReference type="InterPro" id="IPR000515">
    <property type="entry name" value="MetI-like"/>
</dbReference>
<keyword evidence="3" id="KW-1003">Cell membrane</keyword>
<dbReference type="Gene3D" id="1.10.3720.10">
    <property type="entry name" value="MetI-like"/>
    <property type="match status" value="2"/>
</dbReference>
<feature type="transmembrane region" description="Helical" evidence="8">
    <location>
        <begin position="382"/>
        <end position="404"/>
    </location>
</feature>
<evidence type="ECO:0000256" key="6">
    <source>
        <dbReference type="ARBA" id="ARBA00022989"/>
    </source>
</evidence>
<evidence type="ECO:0000256" key="7">
    <source>
        <dbReference type="ARBA" id="ARBA00023136"/>
    </source>
</evidence>
<evidence type="ECO:0000256" key="4">
    <source>
        <dbReference type="ARBA" id="ARBA00022519"/>
    </source>
</evidence>
<dbReference type="EMBL" id="JAUSRD010000012">
    <property type="protein sequence ID" value="MDP9895452.1"/>
    <property type="molecule type" value="Genomic_DNA"/>
</dbReference>
<evidence type="ECO:0000256" key="2">
    <source>
        <dbReference type="ARBA" id="ARBA00022448"/>
    </source>
</evidence>
<keyword evidence="5 8" id="KW-0812">Transmembrane</keyword>
<dbReference type="InterPro" id="IPR035906">
    <property type="entry name" value="MetI-like_sf"/>
</dbReference>
<dbReference type="GO" id="GO:0005886">
    <property type="term" value="C:plasma membrane"/>
    <property type="evidence" value="ECO:0007669"/>
    <property type="project" value="UniProtKB-SubCell"/>
</dbReference>
<dbReference type="PRINTS" id="PR01414">
    <property type="entry name" value="CCMBBIOGNSIS"/>
</dbReference>
<keyword evidence="6 8" id="KW-1133">Transmembrane helix</keyword>
<feature type="transmembrane region" description="Helical" evidence="8">
    <location>
        <begin position="320"/>
        <end position="346"/>
    </location>
</feature>
<feature type="transmembrane region" description="Helical" evidence="8">
    <location>
        <begin position="226"/>
        <end position="253"/>
    </location>
</feature>
<feature type="transmembrane region" description="Helical" evidence="8">
    <location>
        <begin position="550"/>
        <end position="572"/>
    </location>
</feature>
<dbReference type="GO" id="GO:0055085">
    <property type="term" value="P:transmembrane transport"/>
    <property type="evidence" value="ECO:0007669"/>
    <property type="project" value="InterPro"/>
</dbReference>
<keyword evidence="4" id="KW-0997">Cell inner membrane</keyword>
<dbReference type="SUPFAM" id="SSF161098">
    <property type="entry name" value="MetI-like"/>
    <property type="match status" value="2"/>
</dbReference>
<dbReference type="PROSITE" id="PS50928">
    <property type="entry name" value="ABC_TM1"/>
    <property type="match status" value="2"/>
</dbReference>
<feature type="transmembrane region" description="Helical" evidence="8">
    <location>
        <begin position="167"/>
        <end position="187"/>
    </location>
</feature>
<comment type="similarity">
    <text evidence="8">Belongs to the binding-protein-dependent transport system permease family.</text>
</comment>
<organism evidence="10 11">
    <name type="scientific">Variovorax boronicumulans</name>
    <dbReference type="NCBI Taxonomy" id="436515"/>
    <lineage>
        <taxon>Bacteria</taxon>
        <taxon>Pseudomonadati</taxon>
        <taxon>Pseudomonadota</taxon>
        <taxon>Betaproteobacteria</taxon>
        <taxon>Burkholderiales</taxon>
        <taxon>Comamonadaceae</taxon>
        <taxon>Variovorax</taxon>
    </lineage>
</organism>
<evidence type="ECO:0000256" key="3">
    <source>
        <dbReference type="ARBA" id="ARBA00022475"/>
    </source>
</evidence>
<dbReference type="RefSeq" id="WP_307686123.1">
    <property type="nucleotide sequence ID" value="NZ_JAUSRD010000012.1"/>
</dbReference>
<name>A0AAW8D631_9BURK</name>
<keyword evidence="2 8" id="KW-0813">Transport</keyword>
<keyword evidence="7 8" id="KW-0472">Membrane</keyword>
<sequence>MLSASEAVAPQSAQPVRMAVPSRLADPALWLFGILVVALVLLVANPILRLVWDSFSSADGGATLRNYTSALGRSRNLQALLNSLYLGGAVTVLALALGVPLALAVSRTNMPCRNLTHMGVLAAFVMPNFLGAIAWILLAGPNAGWLNRLWLEVFGGAGDDRGPFNIYSFWGLAFVIALYTCPLIYVFTKSALDLISTELEDAASIHGAGKFRTLTRVTLPLVMPSIVGAAILIFLESVALYGTPALIAIPAGINLATTQIVSFFEYPLRVEQAAAFSMPILVLTVVMLWVQRRLLSRKGFVSVSGKGGERRPFDIGWWKWPLLAYAALVSLLTVVMPLAILVLASLSKAWGRGVTKGNLTLANYYDIFFQQLTVREAIVNTVLYSGATALVCVLMGLCVAYAVQRRITPWPGVVQFLALAPVAVPGLILAIGLYAAYAGPPFSLYGTGALIVVAFTTRFLPIAVTACAAAVRSLNPELEEAVRVLGGGRITVLARVVFPLLKATLVGVFILVFVICTKELSTAVFLTGPASRVVSVLTLDLSEQGNYETLAAMGVVLVVITTLVVAAGMRIAGRDFMLRRP</sequence>
<dbReference type="CDD" id="cd06261">
    <property type="entry name" value="TM_PBP2"/>
    <property type="match status" value="2"/>
</dbReference>
<dbReference type="PANTHER" id="PTHR43357:SF4">
    <property type="entry name" value="INNER MEMBRANE ABC TRANSPORTER PERMEASE PROTEIN YDCV"/>
    <property type="match status" value="1"/>
</dbReference>
<evidence type="ECO:0000256" key="1">
    <source>
        <dbReference type="ARBA" id="ARBA00004429"/>
    </source>
</evidence>
<dbReference type="Proteomes" id="UP001242045">
    <property type="component" value="Unassembled WGS sequence"/>
</dbReference>
<feature type="transmembrane region" description="Helical" evidence="8">
    <location>
        <begin position="118"/>
        <end position="138"/>
    </location>
</feature>
<feature type="transmembrane region" description="Helical" evidence="8">
    <location>
        <begin position="449"/>
        <end position="471"/>
    </location>
</feature>
<comment type="subcellular location">
    <subcellularLocation>
        <location evidence="1">Cell inner membrane</location>
        <topology evidence="1">Multi-pass membrane protein</topology>
    </subcellularLocation>
    <subcellularLocation>
        <location evidence="8">Cell membrane</location>
        <topology evidence="8">Multi-pass membrane protein</topology>
    </subcellularLocation>
</comment>
<evidence type="ECO:0000313" key="10">
    <source>
        <dbReference type="EMBL" id="MDP9895452.1"/>
    </source>
</evidence>
<feature type="domain" description="ABC transmembrane type-1" evidence="9">
    <location>
        <begin position="80"/>
        <end position="291"/>
    </location>
</feature>
<feature type="transmembrane region" description="Helical" evidence="8">
    <location>
        <begin position="273"/>
        <end position="290"/>
    </location>
</feature>
<dbReference type="AlphaFoldDB" id="A0AAW8D631"/>
<feature type="transmembrane region" description="Helical" evidence="8">
    <location>
        <begin position="492"/>
        <end position="515"/>
    </location>
</feature>
<evidence type="ECO:0000256" key="8">
    <source>
        <dbReference type="RuleBase" id="RU363032"/>
    </source>
</evidence>
<feature type="transmembrane region" description="Helical" evidence="8">
    <location>
        <begin position="416"/>
        <end position="437"/>
    </location>
</feature>
<proteinExistence type="inferred from homology"/>
<comment type="caution">
    <text evidence="10">The sequence shown here is derived from an EMBL/GenBank/DDBJ whole genome shotgun (WGS) entry which is preliminary data.</text>
</comment>
<feature type="transmembrane region" description="Helical" evidence="8">
    <location>
        <begin position="84"/>
        <end position="106"/>
    </location>
</feature>
<reference evidence="10" key="1">
    <citation type="submission" date="2023-07" db="EMBL/GenBank/DDBJ databases">
        <title>Sorghum-associated microbial communities from plants grown in Nebraska, USA.</title>
        <authorList>
            <person name="Schachtman D."/>
        </authorList>
    </citation>
    <scope>NUCLEOTIDE SEQUENCE</scope>
    <source>
        <strain evidence="10">DS3754</strain>
    </source>
</reference>
<evidence type="ECO:0000256" key="5">
    <source>
        <dbReference type="ARBA" id="ARBA00022692"/>
    </source>
</evidence>
<evidence type="ECO:0000259" key="9">
    <source>
        <dbReference type="PROSITE" id="PS50928"/>
    </source>
</evidence>
<feature type="transmembrane region" description="Helical" evidence="8">
    <location>
        <begin position="28"/>
        <end position="48"/>
    </location>
</feature>
<protein>
    <submittedName>
        <fullName evidence="10">Iron(III) transport system permease protein</fullName>
    </submittedName>
</protein>
<feature type="domain" description="ABC transmembrane type-1" evidence="9">
    <location>
        <begin position="378"/>
        <end position="568"/>
    </location>
</feature>
<dbReference type="Pfam" id="PF00528">
    <property type="entry name" value="BPD_transp_1"/>
    <property type="match status" value="2"/>
</dbReference>
<evidence type="ECO:0000313" key="11">
    <source>
        <dbReference type="Proteomes" id="UP001242045"/>
    </source>
</evidence>